<dbReference type="NCBIfam" id="TIGR02292">
    <property type="entry name" value="ygfB_yecA"/>
    <property type="match status" value="1"/>
</dbReference>
<proteinExistence type="predicted"/>
<dbReference type="Proteomes" id="UP000637267">
    <property type="component" value="Unassembled WGS sequence"/>
</dbReference>
<organism evidence="1 2">
    <name type="scientific">Silvimonas iriomotensis</name>
    <dbReference type="NCBI Taxonomy" id="449662"/>
    <lineage>
        <taxon>Bacteria</taxon>
        <taxon>Pseudomonadati</taxon>
        <taxon>Pseudomonadota</taxon>
        <taxon>Betaproteobacteria</taxon>
        <taxon>Neisseriales</taxon>
        <taxon>Chitinibacteraceae</taxon>
        <taxon>Silvimonas</taxon>
    </lineage>
</organism>
<sequence length="213" mass="24188">MPSPKDNELLATLTETELDELATFLESDAAPIQSMDISMLHGFLTAQLVGPEELAPDSWFGLVWGEHGEKPEWESRAQQEHIEGLILRLYNHLTDELNAEPPSFTPMVYLDQERNLDIVQQWCYGFMLGTSLNQRGWQPMMDDEDAVQLISPILDCADEDARNQAQAEGEDLAQFEHNLAAALPEVIPTIREYWQEQSEARASRPGRGNRTRH</sequence>
<accession>A0ABQ2PAY9</accession>
<evidence type="ECO:0008006" key="3">
    <source>
        <dbReference type="Google" id="ProtNLM"/>
    </source>
</evidence>
<protein>
    <recommendedName>
        <fullName evidence="3">YecA family protein</fullName>
    </recommendedName>
</protein>
<gene>
    <name evidence="1" type="ORF">GCM10010970_23870</name>
</gene>
<dbReference type="InterPro" id="IPR011978">
    <property type="entry name" value="YgfB-like"/>
</dbReference>
<reference evidence="2" key="1">
    <citation type="journal article" date="2019" name="Int. J. Syst. Evol. Microbiol.">
        <title>The Global Catalogue of Microorganisms (GCM) 10K type strain sequencing project: providing services to taxonomists for standard genome sequencing and annotation.</title>
        <authorList>
            <consortium name="The Broad Institute Genomics Platform"/>
            <consortium name="The Broad Institute Genome Sequencing Center for Infectious Disease"/>
            <person name="Wu L."/>
            <person name="Ma J."/>
        </authorList>
    </citation>
    <scope>NUCLEOTIDE SEQUENCE [LARGE SCALE GENOMIC DNA]</scope>
    <source>
        <strain evidence="2">CGMCC 1.8859</strain>
    </source>
</reference>
<keyword evidence="2" id="KW-1185">Reference proteome</keyword>
<dbReference type="Gene3D" id="1.20.120.740">
    <property type="entry name" value="YgfB uncharacterised protein family UPF0149, PF03695"/>
    <property type="match status" value="1"/>
</dbReference>
<dbReference type="Pfam" id="PF03695">
    <property type="entry name" value="UPF0149"/>
    <property type="match status" value="1"/>
</dbReference>
<name>A0ABQ2PAY9_9NEIS</name>
<dbReference type="SUPFAM" id="SSF101327">
    <property type="entry name" value="YgfB-like"/>
    <property type="match status" value="1"/>
</dbReference>
<dbReference type="RefSeq" id="WP_188704606.1">
    <property type="nucleotide sequence ID" value="NZ_BMLX01000003.1"/>
</dbReference>
<dbReference type="InterPro" id="IPR036255">
    <property type="entry name" value="YgfB-like_sf"/>
</dbReference>
<dbReference type="EMBL" id="BMLX01000003">
    <property type="protein sequence ID" value="GGP22164.1"/>
    <property type="molecule type" value="Genomic_DNA"/>
</dbReference>
<evidence type="ECO:0000313" key="2">
    <source>
        <dbReference type="Proteomes" id="UP000637267"/>
    </source>
</evidence>
<comment type="caution">
    <text evidence="1">The sequence shown here is derived from an EMBL/GenBank/DDBJ whole genome shotgun (WGS) entry which is preliminary data.</text>
</comment>
<evidence type="ECO:0000313" key="1">
    <source>
        <dbReference type="EMBL" id="GGP22164.1"/>
    </source>
</evidence>